<reference evidence="2 3" key="1">
    <citation type="submission" date="2019-11" db="EMBL/GenBank/DDBJ databases">
        <title>Draft genome sequence of Paludibacterium sp. dN18-1.</title>
        <authorList>
            <person name="Im W.-T."/>
        </authorList>
    </citation>
    <scope>NUCLEOTIDE SEQUENCE [LARGE SCALE GENOMIC DNA]</scope>
    <source>
        <strain evidence="3">dN 18-1</strain>
    </source>
</reference>
<name>A0A844GC03_9NEIS</name>
<gene>
    <name evidence="2" type="ORF">GKE73_16325</name>
</gene>
<evidence type="ECO:0000256" key="1">
    <source>
        <dbReference type="SAM" id="MobiDB-lite"/>
    </source>
</evidence>
<dbReference type="AlphaFoldDB" id="A0A844GC03"/>
<evidence type="ECO:0000313" key="3">
    <source>
        <dbReference type="Proteomes" id="UP000446658"/>
    </source>
</evidence>
<comment type="caution">
    <text evidence="2">The sequence shown here is derived from an EMBL/GenBank/DDBJ whole genome shotgun (WGS) entry which is preliminary data.</text>
</comment>
<dbReference type="EMBL" id="WLYX01000001">
    <property type="protein sequence ID" value="MTD34003.1"/>
    <property type="molecule type" value="Genomic_DNA"/>
</dbReference>
<feature type="compositionally biased region" description="Basic residues" evidence="1">
    <location>
        <begin position="11"/>
        <end position="21"/>
    </location>
</feature>
<accession>A0A844GC03</accession>
<feature type="region of interest" description="Disordered" evidence="1">
    <location>
        <begin position="1"/>
        <end position="21"/>
    </location>
</feature>
<dbReference type="Proteomes" id="UP000446658">
    <property type="component" value="Unassembled WGS sequence"/>
</dbReference>
<evidence type="ECO:0000313" key="2">
    <source>
        <dbReference type="EMBL" id="MTD34003.1"/>
    </source>
</evidence>
<dbReference type="Pfam" id="PF12587">
    <property type="entry name" value="DUF3761"/>
    <property type="match status" value="1"/>
</dbReference>
<dbReference type="InterPro" id="IPR022236">
    <property type="entry name" value="DUF3761"/>
</dbReference>
<sequence length="86" mass="9537">MLHWRLSPHQPKARVPHHHKHHVTGTTNIVTDGDTYTNVDGRQIHRPVHLASKPVSASAKCGDGSYSFSAHRRGTCSHHGGVAVWY</sequence>
<protein>
    <submittedName>
        <fullName evidence="2">DUF3761 domain-containing protein</fullName>
    </submittedName>
</protein>
<organism evidence="2 3">
    <name type="scientific">Paludibacterium denitrificans</name>
    <dbReference type="NCBI Taxonomy" id="2675226"/>
    <lineage>
        <taxon>Bacteria</taxon>
        <taxon>Pseudomonadati</taxon>
        <taxon>Pseudomonadota</taxon>
        <taxon>Betaproteobacteria</taxon>
        <taxon>Neisseriales</taxon>
        <taxon>Chromobacteriaceae</taxon>
        <taxon>Paludibacterium</taxon>
    </lineage>
</organism>
<keyword evidence="3" id="KW-1185">Reference proteome</keyword>
<proteinExistence type="predicted"/>